<evidence type="ECO:0000256" key="10">
    <source>
        <dbReference type="ARBA" id="ARBA00023128"/>
    </source>
</evidence>
<keyword evidence="6 14" id="KW-0812">Transmembrane</keyword>
<dbReference type="AlphaFoldDB" id="T2M493"/>
<keyword evidence="11 14" id="KW-0472">Membrane</keyword>
<comment type="function">
    <text evidence="14">Complex I functions in the transfer of electrons from NADH to the respiratory chain. Accessory subunit of the mitochondrial membrane respiratory chain NADH dehydrogenase (Complex I), that is believed not to be involved in catalysis.</text>
</comment>
<dbReference type="GO" id="GO:0005743">
    <property type="term" value="C:mitochondrial inner membrane"/>
    <property type="evidence" value="ECO:0007669"/>
    <property type="project" value="UniProtKB-SubCell"/>
</dbReference>
<evidence type="ECO:0000256" key="4">
    <source>
        <dbReference type="ARBA" id="ARBA00022448"/>
    </source>
</evidence>
<comment type="similarity">
    <text evidence="2 14">Belongs to the complex I NDUFA13 subunit family.</text>
</comment>
<keyword evidence="9 14" id="KW-1133">Transmembrane helix</keyword>
<dbReference type="InterPro" id="IPR009346">
    <property type="entry name" value="GRIM-19"/>
</dbReference>
<name>T2M493_HYDVU</name>
<evidence type="ECO:0000256" key="14">
    <source>
        <dbReference type="RuleBase" id="RU368034"/>
    </source>
</evidence>
<comment type="subcellular location">
    <subcellularLocation>
        <location evidence="1 14">Mitochondrion inner membrane</location>
        <topology evidence="1 14">Single-pass membrane protein</topology>
        <orientation evidence="1 14">Matrix side</orientation>
    </subcellularLocation>
</comment>
<evidence type="ECO:0000256" key="13">
    <source>
        <dbReference type="ARBA" id="ARBA00046797"/>
    </source>
</evidence>
<evidence type="ECO:0000256" key="3">
    <source>
        <dbReference type="ARBA" id="ARBA00018192"/>
    </source>
</evidence>
<evidence type="ECO:0000256" key="11">
    <source>
        <dbReference type="ARBA" id="ARBA00023136"/>
    </source>
</evidence>
<evidence type="ECO:0000256" key="1">
    <source>
        <dbReference type="ARBA" id="ARBA00004298"/>
    </source>
</evidence>
<comment type="subunit">
    <text evidence="13">Complex I is composed of 45 different subunits. Interacts with CARD15, but not with CARD4. Interacts with STAT3, but not with STAT1, STAT2 and STAT5A. Interacts with OLFM4.</text>
</comment>
<keyword evidence="7 14" id="KW-0999">Mitochondrion inner membrane</keyword>
<accession>T2M493</accession>
<comment type="function">
    <text evidence="12">Accessory subunit of the mitochondrial membrane respiratory chain NADH dehydrogenase (Complex I), that is believed not to be involved in catalysis. Complex I functions in the transfer of electrons from NADH to the respiratory chain. The immediate electron acceptor for the enzyme is believed to be ubiquinone. Involved in the interferon/all-trans-retinoic acid (IFN/RA) induced cell death. This apoptotic activity is inhibited by interaction with viral IRF1. Prevents the transactivation of STAT3 target genes. May play a role in CARD15-mediated innate mucosal responses and serve to regulate intestinal epithelial cell responses to microbes.</text>
</comment>
<dbReference type="PANTHER" id="PTHR12966">
    <property type="entry name" value="NADH DEHYDROGENASE UBIQUINONE 1 ALPHA SUBCOMPLEX SUBUNIT 13"/>
    <property type="match status" value="1"/>
</dbReference>
<evidence type="ECO:0000256" key="5">
    <source>
        <dbReference type="ARBA" id="ARBA00022660"/>
    </source>
</evidence>
<gene>
    <name evidence="15" type="primary">NDUFA13</name>
</gene>
<dbReference type="PANTHER" id="PTHR12966:SF0">
    <property type="entry name" value="NADH DEHYDROGENASE [UBIQUINONE] 1 ALPHA SUBCOMPLEX SUBUNIT 13"/>
    <property type="match status" value="1"/>
</dbReference>
<evidence type="ECO:0000256" key="2">
    <source>
        <dbReference type="ARBA" id="ARBA00007312"/>
    </source>
</evidence>
<protein>
    <recommendedName>
        <fullName evidence="3 14">NADH dehydrogenase [ubiquinone] 1 alpha subcomplex subunit 13</fullName>
    </recommendedName>
</protein>
<proteinExistence type="evidence at transcript level"/>
<organism evidence="15">
    <name type="scientific">Hydra vulgaris</name>
    <name type="common">Hydra</name>
    <name type="synonym">Hydra attenuata</name>
    <dbReference type="NCBI Taxonomy" id="6087"/>
    <lineage>
        <taxon>Eukaryota</taxon>
        <taxon>Metazoa</taxon>
        <taxon>Cnidaria</taxon>
        <taxon>Hydrozoa</taxon>
        <taxon>Hydroidolina</taxon>
        <taxon>Anthoathecata</taxon>
        <taxon>Aplanulata</taxon>
        <taxon>Hydridae</taxon>
        <taxon>Hydra</taxon>
    </lineage>
</organism>
<dbReference type="EMBL" id="HAAD01000649">
    <property type="protein sequence ID" value="CDG66881.1"/>
    <property type="molecule type" value="mRNA"/>
</dbReference>
<reference evidence="15" key="1">
    <citation type="journal article" date="2013" name="Genome Biol. Evol.">
        <title>Punctuated emergences of genetic and phenotypic innovations in eumetazoan, bilaterian, euteleostome, and hominidae ancestors.</title>
        <authorList>
            <person name="Wenger Y."/>
            <person name="Galliot B."/>
        </authorList>
    </citation>
    <scope>NUCLEOTIDE SEQUENCE</scope>
    <source>
        <tissue evidence="15">Whole animals</tissue>
    </source>
</reference>
<evidence type="ECO:0000256" key="8">
    <source>
        <dbReference type="ARBA" id="ARBA00022982"/>
    </source>
</evidence>
<evidence type="ECO:0000256" key="9">
    <source>
        <dbReference type="ARBA" id="ARBA00022989"/>
    </source>
</evidence>
<evidence type="ECO:0000256" key="12">
    <source>
        <dbReference type="ARBA" id="ARBA00045908"/>
    </source>
</evidence>
<feature type="transmembrane region" description="Helical" evidence="14">
    <location>
        <begin position="79"/>
        <end position="101"/>
    </location>
</feature>
<evidence type="ECO:0000313" key="15">
    <source>
        <dbReference type="EMBL" id="CDG66881.1"/>
    </source>
</evidence>
<keyword evidence="10 14" id="KW-0496">Mitochondrion</keyword>
<sequence length="177" mass="20313">MILRSVIKIYKHGCYSDNTPITAEQWLHACTVTLAQFLGKKLVYVKMAEYFKVMPYKQDLPPPGGYPKLKFTQNLPKRGITGVTLMAAGLGVMAVGFSFVVKGNRKRRELGKEKMNARLSILPVLLAEQDRGILRRLKENFEAEKIIMKDVEGWEPGKNIYYTDKWVRPRPEQLIKL</sequence>
<dbReference type="Pfam" id="PF06212">
    <property type="entry name" value="GRIM-19"/>
    <property type="match status" value="1"/>
</dbReference>
<dbReference type="OrthoDB" id="3308at2759"/>
<keyword evidence="15" id="KW-0830">Ubiquinone</keyword>
<evidence type="ECO:0000256" key="7">
    <source>
        <dbReference type="ARBA" id="ARBA00022792"/>
    </source>
</evidence>
<dbReference type="GO" id="GO:0045271">
    <property type="term" value="C:respiratory chain complex I"/>
    <property type="evidence" value="ECO:0007669"/>
    <property type="project" value="UniProtKB-UniRule"/>
</dbReference>
<keyword evidence="8 14" id="KW-0249">Electron transport</keyword>
<keyword evidence="4 14" id="KW-0813">Transport</keyword>
<feature type="non-terminal residue" evidence="15">
    <location>
        <position position="1"/>
    </location>
</feature>
<evidence type="ECO:0000256" key="6">
    <source>
        <dbReference type="ARBA" id="ARBA00022692"/>
    </source>
</evidence>
<keyword evidence="5 14" id="KW-0679">Respiratory chain</keyword>